<keyword evidence="7" id="KW-0732">Signal</keyword>
<dbReference type="EC" id="4.2.1.1" evidence="2"/>
<dbReference type="PANTHER" id="PTHR18952">
    <property type="entry name" value="CARBONIC ANHYDRASE"/>
    <property type="match status" value="1"/>
</dbReference>
<dbReference type="Pfam" id="PF00194">
    <property type="entry name" value="Carb_anhydrase"/>
    <property type="match status" value="1"/>
</dbReference>
<dbReference type="AlphaFoldDB" id="A0A7R8X9A9"/>
<dbReference type="EMBL" id="LR900432">
    <property type="protein sequence ID" value="CAD7245658.1"/>
    <property type="molecule type" value="Genomic_DNA"/>
</dbReference>
<dbReference type="InterPro" id="IPR036398">
    <property type="entry name" value="CA_dom_sf"/>
</dbReference>
<feature type="domain" description="Alpha-carbonic anhydrase" evidence="8">
    <location>
        <begin position="19"/>
        <end position="290"/>
    </location>
</feature>
<keyword evidence="10" id="KW-1185">Reference proteome</keyword>
<evidence type="ECO:0000256" key="3">
    <source>
        <dbReference type="ARBA" id="ARBA00022723"/>
    </source>
</evidence>
<evidence type="ECO:0000256" key="6">
    <source>
        <dbReference type="ARBA" id="ARBA00048348"/>
    </source>
</evidence>
<proteinExistence type="inferred from homology"/>
<gene>
    <name evidence="9" type="ORF">DSTB1V02_LOCUS5526</name>
</gene>
<dbReference type="Gene3D" id="3.10.200.10">
    <property type="entry name" value="Alpha carbonic anhydrase"/>
    <property type="match status" value="1"/>
</dbReference>
<evidence type="ECO:0000256" key="2">
    <source>
        <dbReference type="ARBA" id="ARBA00012925"/>
    </source>
</evidence>
<dbReference type="SUPFAM" id="SSF51069">
    <property type="entry name" value="Carbonic anhydrase"/>
    <property type="match status" value="1"/>
</dbReference>
<protein>
    <recommendedName>
        <fullName evidence="2">carbonic anhydrase</fullName>
        <ecNumber evidence="2">4.2.1.1</ecNumber>
    </recommendedName>
</protein>
<reference evidence="9" key="1">
    <citation type="submission" date="2020-11" db="EMBL/GenBank/DDBJ databases">
        <authorList>
            <person name="Tran Van P."/>
        </authorList>
    </citation>
    <scope>NUCLEOTIDE SEQUENCE</scope>
</reference>
<dbReference type="GO" id="GO:0008270">
    <property type="term" value="F:zinc ion binding"/>
    <property type="evidence" value="ECO:0007669"/>
    <property type="project" value="InterPro"/>
</dbReference>
<comment type="similarity">
    <text evidence="1">Belongs to the alpha-carbonic anhydrase family.</text>
</comment>
<dbReference type="Proteomes" id="UP000677054">
    <property type="component" value="Unassembled WGS sequence"/>
</dbReference>
<evidence type="ECO:0000256" key="4">
    <source>
        <dbReference type="ARBA" id="ARBA00022833"/>
    </source>
</evidence>
<dbReference type="PROSITE" id="PS51144">
    <property type="entry name" value="ALPHA_CA_2"/>
    <property type="match status" value="1"/>
</dbReference>
<dbReference type="PANTHER" id="PTHR18952:SF265">
    <property type="entry name" value="CARBONIC ANHYDRASE"/>
    <property type="match status" value="1"/>
</dbReference>
<dbReference type="GO" id="GO:0004089">
    <property type="term" value="F:carbonate dehydratase activity"/>
    <property type="evidence" value="ECO:0007669"/>
    <property type="project" value="UniProtKB-EC"/>
</dbReference>
<comment type="catalytic activity">
    <reaction evidence="6">
        <text>hydrogencarbonate + H(+) = CO2 + H2O</text>
        <dbReference type="Rhea" id="RHEA:10748"/>
        <dbReference type="ChEBI" id="CHEBI:15377"/>
        <dbReference type="ChEBI" id="CHEBI:15378"/>
        <dbReference type="ChEBI" id="CHEBI:16526"/>
        <dbReference type="ChEBI" id="CHEBI:17544"/>
        <dbReference type="EC" id="4.2.1.1"/>
    </reaction>
</comment>
<sequence>MTFFVSVFCAAVCLTGAQQQFTYENNGAENWPLEFPTCGGDRQSPIDVNRVTPADLGPFQFHNYHLPADITVTNMGHTAQATLNMGTPPTLTGGGLRAKYVLDQLHFHSGSEHTYEGTRYPMEMHMVHHNIKFRNFTEAVASGEEDAVAVLAFFFEVTHHPNLAWDNLVRALAHVKEPETSQQVFPPTPLCLWLPQDLSRFYRYYGSLTTPTCDQVVVWTLFSNDIPISHHQIATIGAAKVTSLFFLTNQFVVQLQLEQWRHLKTPTGNKQTNTFRPAQLRNGREILFNQGWWS</sequence>
<evidence type="ECO:0000313" key="9">
    <source>
        <dbReference type="EMBL" id="CAD7245658.1"/>
    </source>
</evidence>
<evidence type="ECO:0000313" key="10">
    <source>
        <dbReference type="Proteomes" id="UP000677054"/>
    </source>
</evidence>
<dbReference type="OrthoDB" id="429145at2759"/>
<organism evidence="9">
    <name type="scientific">Darwinula stevensoni</name>
    <dbReference type="NCBI Taxonomy" id="69355"/>
    <lineage>
        <taxon>Eukaryota</taxon>
        <taxon>Metazoa</taxon>
        <taxon>Ecdysozoa</taxon>
        <taxon>Arthropoda</taxon>
        <taxon>Crustacea</taxon>
        <taxon>Oligostraca</taxon>
        <taxon>Ostracoda</taxon>
        <taxon>Podocopa</taxon>
        <taxon>Podocopida</taxon>
        <taxon>Darwinulocopina</taxon>
        <taxon>Darwinuloidea</taxon>
        <taxon>Darwinulidae</taxon>
        <taxon>Darwinula</taxon>
    </lineage>
</organism>
<name>A0A7R8X9A9_9CRUS</name>
<evidence type="ECO:0000256" key="7">
    <source>
        <dbReference type="SAM" id="SignalP"/>
    </source>
</evidence>
<dbReference type="InterPro" id="IPR001148">
    <property type="entry name" value="CA_dom"/>
</dbReference>
<evidence type="ECO:0000256" key="5">
    <source>
        <dbReference type="ARBA" id="ARBA00023239"/>
    </source>
</evidence>
<dbReference type="InterPro" id="IPR023561">
    <property type="entry name" value="Carbonic_anhydrase_a-class"/>
</dbReference>
<keyword evidence="5" id="KW-0456">Lyase</keyword>
<feature type="signal peptide" evidence="7">
    <location>
        <begin position="1"/>
        <end position="17"/>
    </location>
</feature>
<keyword evidence="4" id="KW-0862">Zinc</keyword>
<keyword evidence="3" id="KW-0479">Metal-binding</keyword>
<dbReference type="SMART" id="SM01057">
    <property type="entry name" value="Carb_anhydrase"/>
    <property type="match status" value="1"/>
</dbReference>
<dbReference type="GO" id="GO:0005886">
    <property type="term" value="C:plasma membrane"/>
    <property type="evidence" value="ECO:0007669"/>
    <property type="project" value="TreeGrafter"/>
</dbReference>
<evidence type="ECO:0000259" key="8">
    <source>
        <dbReference type="PROSITE" id="PS51144"/>
    </source>
</evidence>
<dbReference type="EMBL" id="CAJPEV010000915">
    <property type="protein sequence ID" value="CAG0889490.1"/>
    <property type="molecule type" value="Genomic_DNA"/>
</dbReference>
<accession>A0A7R8X9A9</accession>
<evidence type="ECO:0000256" key="1">
    <source>
        <dbReference type="ARBA" id="ARBA00010718"/>
    </source>
</evidence>
<feature type="chain" id="PRO_5036209077" description="carbonic anhydrase" evidence="7">
    <location>
        <begin position="18"/>
        <end position="294"/>
    </location>
</feature>